<gene>
    <name evidence="1" type="ORF">J2W48_004022</name>
</gene>
<reference evidence="1 2" key="1">
    <citation type="submission" date="2023-07" db="EMBL/GenBank/DDBJ databases">
        <title>Sorghum-associated microbial communities from plants grown in Nebraska, USA.</title>
        <authorList>
            <person name="Schachtman D."/>
        </authorList>
    </citation>
    <scope>NUCLEOTIDE SEQUENCE [LARGE SCALE GENOMIC DNA]</scope>
    <source>
        <strain evidence="1 2">4129</strain>
    </source>
</reference>
<dbReference type="Proteomes" id="UP001269081">
    <property type="component" value="Unassembled WGS sequence"/>
</dbReference>
<evidence type="ECO:0000313" key="1">
    <source>
        <dbReference type="EMBL" id="MDR7212065.1"/>
    </source>
</evidence>
<organism evidence="1 2">
    <name type="scientific">Flavobacterium piscis</name>
    <dbReference type="NCBI Taxonomy" id="1114874"/>
    <lineage>
        <taxon>Bacteria</taxon>
        <taxon>Pseudomonadati</taxon>
        <taxon>Bacteroidota</taxon>
        <taxon>Flavobacteriia</taxon>
        <taxon>Flavobacteriales</taxon>
        <taxon>Flavobacteriaceae</taxon>
        <taxon>Flavobacterium</taxon>
    </lineage>
</organism>
<evidence type="ECO:0000313" key="2">
    <source>
        <dbReference type="Proteomes" id="UP001269081"/>
    </source>
</evidence>
<accession>A0ABU1YEK7</accession>
<sequence>MKDWQFLGLSTFFKYKGKYENFFEVSIYLTYTTIKKYEILTK</sequence>
<dbReference type="RefSeq" id="WP_310283493.1">
    <property type="nucleotide sequence ID" value="NZ_JAVDWQ010000018.1"/>
</dbReference>
<protein>
    <submittedName>
        <fullName evidence="1">Uncharacterized protein</fullName>
    </submittedName>
</protein>
<comment type="caution">
    <text evidence="1">The sequence shown here is derived from an EMBL/GenBank/DDBJ whole genome shotgun (WGS) entry which is preliminary data.</text>
</comment>
<name>A0ABU1YEK7_9FLAO</name>
<keyword evidence="2" id="KW-1185">Reference proteome</keyword>
<proteinExistence type="predicted"/>
<dbReference type="EMBL" id="JAVDWQ010000018">
    <property type="protein sequence ID" value="MDR7212065.1"/>
    <property type="molecule type" value="Genomic_DNA"/>
</dbReference>